<dbReference type="Proteomes" id="UP000177478">
    <property type="component" value="Unassembled WGS sequence"/>
</dbReference>
<evidence type="ECO:0000256" key="1">
    <source>
        <dbReference type="SAM" id="Phobius"/>
    </source>
</evidence>
<dbReference type="AlphaFoldDB" id="A0A1F8G374"/>
<gene>
    <name evidence="2" type="ORF">A3F25_00035</name>
</gene>
<organism evidence="2 3">
    <name type="scientific">Candidatus Yanofskybacteria bacterium RIFCSPHIGHO2_12_FULL_45_19b</name>
    <dbReference type="NCBI Taxonomy" id="1802689"/>
    <lineage>
        <taxon>Bacteria</taxon>
        <taxon>Candidatus Yanofskyibacteriota</taxon>
    </lineage>
</organism>
<accession>A0A1F8G374</accession>
<feature type="transmembrane region" description="Helical" evidence="1">
    <location>
        <begin position="20"/>
        <end position="47"/>
    </location>
</feature>
<sequence length="180" mass="20970">MPETIFEKGVVVMLENLISIQGAVLSAISAGIFLLAFFAGGFSVFWLSERKAPQLEKIRRFRDYFITQQDVDRVLRIKAEEFDKICMHQIRTQQETETTIHTQELLRRYYAAAERIKAYKHNFWWLTEIAKENGFKTWRSYKDYLPPTSSDNPAPDTIDTGFGMPIEEEISDCLGKEFEI</sequence>
<evidence type="ECO:0000313" key="3">
    <source>
        <dbReference type="Proteomes" id="UP000177478"/>
    </source>
</evidence>
<reference evidence="2 3" key="1">
    <citation type="journal article" date="2016" name="Nat. Commun.">
        <title>Thousands of microbial genomes shed light on interconnected biogeochemical processes in an aquifer system.</title>
        <authorList>
            <person name="Anantharaman K."/>
            <person name="Brown C.T."/>
            <person name="Hug L.A."/>
            <person name="Sharon I."/>
            <person name="Castelle C.J."/>
            <person name="Probst A.J."/>
            <person name="Thomas B.C."/>
            <person name="Singh A."/>
            <person name="Wilkins M.J."/>
            <person name="Karaoz U."/>
            <person name="Brodie E.L."/>
            <person name="Williams K.H."/>
            <person name="Hubbard S.S."/>
            <person name="Banfield J.F."/>
        </authorList>
    </citation>
    <scope>NUCLEOTIDE SEQUENCE [LARGE SCALE GENOMIC DNA]</scope>
</reference>
<dbReference type="EMBL" id="MGKD01000012">
    <property type="protein sequence ID" value="OGN19794.1"/>
    <property type="molecule type" value="Genomic_DNA"/>
</dbReference>
<proteinExistence type="predicted"/>
<keyword evidence="1" id="KW-0472">Membrane</keyword>
<evidence type="ECO:0000313" key="2">
    <source>
        <dbReference type="EMBL" id="OGN19794.1"/>
    </source>
</evidence>
<protein>
    <submittedName>
        <fullName evidence="2">Uncharacterized protein</fullName>
    </submittedName>
</protein>
<keyword evidence="1" id="KW-1133">Transmembrane helix</keyword>
<name>A0A1F8G374_9BACT</name>
<comment type="caution">
    <text evidence="2">The sequence shown here is derived from an EMBL/GenBank/DDBJ whole genome shotgun (WGS) entry which is preliminary data.</text>
</comment>
<keyword evidence="1" id="KW-0812">Transmembrane</keyword>